<dbReference type="Pfam" id="PF12777">
    <property type="entry name" value="MT"/>
    <property type="match status" value="1"/>
</dbReference>
<dbReference type="InterPro" id="IPR026983">
    <property type="entry name" value="DHC"/>
</dbReference>
<evidence type="ECO:0000256" key="1">
    <source>
        <dbReference type="SAM" id="Coils"/>
    </source>
</evidence>
<dbReference type="GO" id="GO:0051959">
    <property type="term" value="F:dynein light intermediate chain binding"/>
    <property type="evidence" value="ECO:0007669"/>
    <property type="project" value="InterPro"/>
</dbReference>
<protein>
    <recommendedName>
        <fullName evidence="6">Dynein heavy chain coiled coil stalk domain-containing protein</fullName>
    </recommendedName>
</protein>
<dbReference type="OMA" id="HEISRWH"/>
<dbReference type="STRING" id="7868.ENSCMIP00000041163"/>
<dbReference type="Pfam" id="PF12781">
    <property type="entry name" value="AAA_9"/>
    <property type="match status" value="1"/>
</dbReference>
<dbReference type="InParanoid" id="A0A4W3JSS5"/>
<proteinExistence type="predicted"/>
<feature type="domain" description="Dynein heavy chain ATP-binding dynein motor region" evidence="3">
    <location>
        <begin position="381"/>
        <end position="498"/>
    </location>
</feature>
<organism evidence="4 5">
    <name type="scientific">Callorhinchus milii</name>
    <name type="common">Ghost shark</name>
    <dbReference type="NCBI Taxonomy" id="7868"/>
    <lineage>
        <taxon>Eukaryota</taxon>
        <taxon>Metazoa</taxon>
        <taxon>Chordata</taxon>
        <taxon>Craniata</taxon>
        <taxon>Vertebrata</taxon>
        <taxon>Chondrichthyes</taxon>
        <taxon>Holocephali</taxon>
        <taxon>Chimaeriformes</taxon>
        <taxon>Callorhinchidae</taxon>
        <taxon>Callorhinchus</taxon>
    </lineage>
</organism>
<dbReference type="PANTHER" id="PTHR22878">
    <property type="entry name" value="DYNEIN HEAVY CHAIN 6, AXONEMAL-LIKE-RELATED"/>
    <property type="match status" value="1"/>
</dbReference>
<sequence length="498" mass="56700">MVRCYIKCKDYFFYIIVELDRFKNGLKKLSEASSLIGVMQEELVALGPQIEEKSKEVEQLMEKLQRDAEAVEEIRAIVKVDEAFMAEETQIVQDYAEQATQELNEVLPVLEQAILALGALDKGDISEIRVYTSPPTLVLTVMYAVCILLQKSPTWTTAKLLLGDPSFLKQLVNLDKDNIPEKVFQSLKIYSKRSNFNPDRVGAVSTACRSLCQWVLALENYNTVKKVGAVQPKQQRVAEAKEALGIAREKLKTKQRSLNLIEDHQQSLQDLYNKTVSQKESLANRKYLATNRLIRASLLISALGEEKVRWKQFIHELDKCIKGIVGDTLLSAASITYYGVFTAQYRRRIMEEWLRLCTSSDVPISPDYTLVKDTVEKNQVRKWQNKGLPPDHYSMENAILVMKGRCWPLMIDPQGQACKWISQMEGKQLSVIAAKHPKCMKTLETAIRMGQPALLTVSMTEELDPSLRPILLKVISTRAGQDYIKIGETEVEYNRNFR</sequence>
<dbReference type="Gene3D" id="3.40.50.300">
    <property type="entry name" value="P-loop containing nucleotide triphosphate hydrolases"/>
    <property type="match status" value="1"/>
</dbReference>
<evidence type="ECO:0000313" key="5">
    <source>
        <dbReference type="Proteomes" id="UP000314986"/>
    </source>
</evidence>
<dbReference type="PANTHER" id="PTHR22878:SF64">
    <property type="entry name" value="DYNEIN AXONEMAL HEAVY CHAIN 14"/>
    <property type="match status" value="1"/>
</dbReference>
<evidence type="ECO:0008006" key="6">
    <source>
        <dbReference type="Google" id="ProtNLM"/>
    </source>
</evidence>
<reference evidence="5" key="3">
    <citation type="journal article" date="2014" name="Nature">
        <title>Elephant shark genome provides unique insights into gnathostome evolution.</title>
        <authorList>
            <consortium name="International Elephant Shark Genome Sequencing Consortium"/>
            <person name="Venkatesh B."/>
            <person name="Lee A.P."/>
            <person name="Ravi V."/>
            <person name="Maurya A.K."/>
            <person name="Lian M.M."/>
            <person name="Swann J.B."/>
            <person name="Ohta Y."/>
            <person name="Flajnik M.F."/>
            <person name="Sutoh Y."/>
            <person name="Kasahara M."/>
            <person name="Hoon S."/>
            <person name="Gangu V."/>
            <person name="Roy S.W."/>
            <person name="Irimia M."/>
            <person name="Korzh V."/>
            <person name="Kondrychyn I."/>
            <person name="Lim Z.W."/>
            <person name="Tay B.H."/>
            <person name="Tohari S."/>
            <person name="Kong K.W."/>
            <person name="Ho S."/>
            <person name="Lorente-Galdos B."/>
            <person name="Quilez J."/>
            <person name="Marques-Bonet T."/>
            <person name="Raney B.J."/>
            <person name="Ingham P.W."/>
            <person name="Tay A."/>
            <person name="Hillier L.W."/>
            <person name="Minx P."/>
            <person name="Boehm T."/>
            <person name="Wilson R.K."/>
            <person name="Brenner S."/>
            <person name="Warren W.C."/>
        </authorList>
    </citation>
    <scope>NUCLEOTIDE SEQUENCE [LARGE SCALE GENOMIC DNA]</scope>
</reference>
<name>A0A4W3JSS5_CALMI</name>
<dbReference type="GeneTree" id="ENSGT00940000165101"/>
<feature type="coiled-coil region" evidence="1">
    <location>
        <begin position="50"/>
        <end position="77"/>
    </location>
</feature>
<feature type="domain" description="Dynein heavy chain coiled coil stalk" evidence="2">
    <location>
        <begin position="20"/>
        <end position="353"/>
    </location>
</feature>
<dbReference type="Ensembl" id="ENSCMIT00000041744.1">
    <property type="protein sequence ID" value="ENSCMIP00000041163.1"/>
    <property type="gene ID" value="ENSCMIG00000017164.1"/>
</dbReference>
<reference evidence="5" key="1">
    <citation type="journal article" date="2006" name="Science">
        <title>Ancient noncoding elements conserved in the human genome.</title>
        <authorList>
            <person name="Venkatesh B."/>
            <person name="Kirkness E.F."/>
            <person name="Loh Y.H."/>
            <person name="Halpern A.L."/>
            <person name="Lee A.P."/>
            <person name="Johnson J."/>
            <person name="Dandona N."/>
            <person name="Viswanathan L.D."/>
            <person name="Tay A."/>
            <person name="Venter J.C."/>
            <person name="Strausberg R.L."/>
            <person name="Brenner S."/>
        </authorList>
    </citation>
    <scope>NUCLEOTIDE SEQUENCE [LARGE SCALE GENOMIC DNA]</scope>
</reference>
<reference evidence="5" key="2">
    <citation type="journal article" date="2007" name="PLoS Biol.">
        <title>Survey sequencing and comparative analysis of the elephant shark (Callorhinchus milii) genome.</title>
        <authorList>
            <person name="Venkatesh B."/>
            <person name="Kirkness E.F."/>
            <person name="Loh Y.H."/>
            <person name="Halpern A.L."/>
            <person name="Lee A.P."/>
            <person name="Johnson J."/>
            <person name="Dandona N."/>
            <person name="Viswanathan L.D."/>
            <person name="Tay A."/>
            <person name="Venter J.C."/>
            <person name="Strausberg R.L."/>
            <person name="Brenner S."/>
        </authorList>
    </citation>
    <scope>NUCLEOTIDE SEQUENCE [LARGE SCALE GENOMIC DNA]</scope>
</reference>
<dbReference type="InterPro" id="IPR027417">
    <property type="entry name" value="P-loop_NTPase"/>
</dbReference>
<dbReference type="Proteomes" id="UP000314986">
    <property type="component" value="Unassembled WGS sequence"/>
</dbReference>
<dbReference type="AlphaFoldDB" id="A0A4W3JSS5"/>
<evidence type="ECO:0000259" key="2">
    <source>
        <dbReference type="Pfam" id="PF12777"/>
    </source>
</evidence>
<dbReference type="GO" id="GO:0030286">
    <property type="term" value="C:dynein complex"/>
    <property type="evidence" value="ECO:0007669"/>
    <property type="project" value="InterPro"/>
</dbReference>
<keyword evidence="1" id="KW-0175">Coiled coil</keyword>
<reference evidence="4" key="4">
    <citation type="submission" date="2025-08" db="UniProtKB">
        <authorList>
            <consortium name="Ensembl"/>
        </authorList>
    </citation>
    <scope>IDENTIFICATION</scope>
</reference>
<evidence type="ECO:0000313" key="4">
    <source>
        <dbReference type="Ensembl" id="ENSCMIP00000041163.1"/>
    </source>
</evidence>
<evidence type="ECO:0000259" key="3">
    <source>
        <dbReference type="Pfam" id="PF12781"/>
    </source>
</evidence>
<dbReference type="FunFam" id="1.20.920.20:FF:000006">
    <property type="entry name" value="Dynein, axonemal, heavy chain 6"/>
    <property type="match status" value="1"/>
</dbReference>
<reference evidence="4" key="5">
    <citation type="submission" date="2025-09" db="UniProtKB">
        <authorList>
            <consortium name="Ensembl"/>
        </authorList>
    </citation>
    <scope>IDENTIFICATION</scope>
</reference>
<dbReference type="GO" id="GO:0007018">
    <property type="term" value="P:microtubule-based movement"/>
    <property type="evidence" value="ECO:0007669"/>
    <property type="project" value="InterPro"/>
</dbReference>
<keyword evidence="5" id="KW-1185">Reference proteome</keyword>
<accession>A0A4W3JSS5</accession>
<dbReference type="GO" id="GO:0045505">
    <property type="term" value="F:dynein intermediate chain binding"/>
    <property type="evidence" value="ECO:0007669"/>
    <property type="project" value="InterPro"/>
</dbReference>
<dbReference type="Gene3D" id="1.20.920.20">
    <property type="match status" value="1"/>
</dbReference>
<dbReference type="InterPro" id="IPR035706">
    <property type="entry name" value="AAA_9"/>
</dbReference>
<dbReference type="InterPro" id="IPR024743">
    <property type="entry name" value="Dynein_HC_stalk"/>
</dbReference>